<dbReference type="EMBL" id="OZ075132">
    <property type="protein sequence ID" value="CAL4983706.1"/>
    <property type="molecule type" value="Genomic_DNA"/>
</dbReference>
<evidence type="ECO:0000313" key="3">
    <source>
        <dbReference type="Proteomes" id="UP001497457"/>
    </source>
</evidence>
<reference evidence="3" key="1">
    <citation type="submission" date="2024-06" db="EMBL/GenBank/DDBJ databases">
        <authorList>
            <person name="Ryan C."/>
        </authorList>
    </citation>
    <scope>NUCLEOTIDE SEQUENCE [LARGE SCALE GENOMIC DNA]</scope>
</reference>
<dbReference type="InterPro" id="IPR050905">
    <property type="entry name" value="Plant_NBS-LRR"/>
</dbReference>
<dbReference type="InterPro" id="IPR057135">
    <property type="entry name" value="At4g27190-like_LRR"/>
</dbReference>
<dbReference type="SUPFAM" id="SSF52058">
    <property type="entry name" value="L domain-like"/>
    <property type="match status" value="1"/>
</dbReference>
<keyword evidence="3" id="KW-1185">Reference proteome</keyword>
<dbReference type="PANTHER" id="PTHR33463:SF194">
    <property type="entry name" value="OS04G0431700 PROTEIN"/>
    <property type="match status" value="1"/>
</dbReference>
<evidence type="ECO:0000313" key="2">
    <source>
        <dbReference type="EMBL" id="CAL4983706.1"/>
    </source>
</evidence>
<accession>A0ABC9AS55</accession>
<organism evidence="2 3">
    <name type="scientific">Urochloa decumbens</name>
    <dbReference type="NCBI Taxonomy" id="240449"/>
    <lineage>
        <taxon>Eukaryota</taxon>
        <taxon>Viridiplantae</taxon>
        <taxon>Streptophyta</taxon>
        <taxon>Embryophyta</taxon>
        <taxon>Tracheophyta</taxon>
        <taxon>Spermatophyta</taxon>
        <taxon>Magnoliopsida</taxon>
        <taxon>Liliopsida</taxon>
        <taxon>Poales</taxon>
        <taxon>Poaceae</taxon>
        <taxon>PACMAD clade</taxon>
        <taxon>Panicoideae</taxon>
        <taxon>Panicodae</taxon>
        <taxon>Paniceae</taxon>
        <taxon>Melinidinae</taxon>
        <taxon>Urochloa</taxon>
    </lineage>
</organism>
<name>A0ABC9AS55_9POAL</name>
<feature type="domain" description="Disease resistance protein At4g27190-like leucine-rich repeats" evidence="1">
    <location>
        <begin position="873"/>
        <end position="985"/>
    </location>
</feature>
<protein>
    <recommendedName>
        <fullName evidence="1">Disease resistance protein At4g27190-like leucine-rich repeats domain-containing protein</fullName>
    </recommendedName>
</protein>
<dbReference type="InterPro" id="IPR032675">
    <property type="entry name" value="LRR_dom_sf"/>
</dbReference>
<gene>
    <name evidence="2" type="ORF">URODEC1_LOCUS57174</name>
</gene>
<dbReference type="Gene3D" id="3.80.10.10">
    <property type="entry name" value="Ribonuclease Inhibitor"/>
    <property type="match status" value="2"/>
</dbReference>
<evidence type="ECO:0000259" key="1">
    <source>
        <dbReference type="Pfam" id="PF23247"/>
    </source>
</evidence>
<reference evidence="2 3" key="2">
    <citation type="submission" date="2024-10" db="EMBL/GenBank/DDBJ databases">
        <authorList>
            <person name="Ryan C."/>
        </authorList>
    </citation>
    <scope>NUCLEOTIDE SEQUENCE [LARGE SCALE GENOMIC DNA]</scope>
</reference>
<proteinExistence type="predicted"/>
<dbReference type="AlphaFoldDB" id="A0ABC9AS55"/>
<dbReference type="Pfam" id="PF23247">
    <property type="entry name" value="LRR_RPS2"/>
    <property type="match status" value="1"/>
</dbReference>
<dbReference type="Proteomes" id="UP001497457">
    <property type="component" value="Chromosome 22rd"/>
</dbReference>
<sequence length="1044" mass="118886">METEPVYATDVDRAREVIFDYIQRYRDEKVIYFNGWSGFGAATVLRSIAQELPSIKAKKTPPELCFDRVIYIDSSPWESRRATQRKIAEELGLGHETAAMFYKQDEKDDFNGVDPGKRDVIRSVSEVIGQTLGYRKCMMIFLNGSDDEVDPSRFGFSPNSSDHVIVWTFKRQFLTIHDRGEEIKSKLRYTHFFLDTDKVVSKLENSLFCALLREEAANIVARHTCMGGIDPTMVTDCCLYEFFLYYSFHRTTGFDWVAHASNYWVCDGIVKGDVTREISNTLHQEIRWECDASLLDSMFEEFIEDSEPPFLVVNNGVINKERSSWISITSKNLTVLEDMKAVLERASSLFVALEMSNNNLQGLASGFLKHCGNLGVLVLYCCAFSFVSPPFLQCHGLRFLGLDHCTHDNTSEVQNRTTWTCLCSLLVLDVRYTDWDEILSEEKMDLMDNLRELNIEGVCCWQYTYRLQGRLPNLRRLRIIKPAHQAKTSIDSNNSIMGKTDLEILDLSGNGDMENIPRSLSMARSLQALILDGCHGLEDVVVPDCLPSSLLRSFSFDGYGPAAHWTSSVELPPESSRLKFVCNGKNKKVKTSKISLQGCMQLENLFVRGLSNLVELDLSGSAIKVLCLKTMVVDVPGLKRIYLLGCEHLRAIKWGSFGSKKQLELLCVDTHRGPGREHRLAQPSLGHHKSFRLQLHAVLADSRLARSLYFLVKAYENENIYFDIKVTSSTKYGVQLKAAGGKEMILPCNRQRHMLVDQYGDVFSKIGNDAPLLVFPQPPAQQLDRHIEISDGSRGLDSELARHFSLPYLMRACAESLHVHDASTRASMAEGDWYRLRWCRMERCSNLVAVFPPRTSDDNSQLQTIWVSDLQMARRIWSKGVWTRPSFKHLQHLHLRSCPRLQFVLPVSSRSFPSLQTLHILHCSDLRHVLELDEEEIAIHEVQFPKLATVHLHDLPKLRQICEAKMLAPALKSLRIRGCFGLRRLPAVAACEPGHKRPTVEMEKDVWGALQWDGLAAGHHPDLFEPPVHSRHHRRRLLRGTVLR</sequence>
<dbReference type="PANTHER" id="PTHR33463">
    <property type="entry name" value="NB-ARC DOMAIN-CONTAINING PROTEIN-RELATED"/>
    <property type="match status" value="1"/>
</dbReference>